<evidence type="ECO:0000313" key="5">
    <source>
        <dbReference type="EMBL" id="KAB7707414.1"/>
    </source>
</evidence>
<comment type="caution">
    <text evidence="5">The sequence shown here is derived from an EMBL/GenBank/DDBJ whole genome shotgun (WGS) entry which is preliminary data.</text>
</comment>
<dbReference type="InterPro" id="IPR003812">
    <property type="entry name" value="Fido"/>
</dbReference>
<dbReference type="EMBL" id="WEIO01000003">
    <property type="protein sequence ID" value="KAB7707414.1"/>
    <property type="molecule type" value="Genomic_DNA"/>
</dbReference>
<protein>
    <submittedName>
        <fullName evidence="5">Fic family protein</fullName>
    </submittedName>
</protein>
<accession>A0A6I1FKY2</accession>
<dbReference type="SUPFAM" id="SSF46785">
    <property type="entry name" value="Winged helix' DNA-binding domain"/>
    <property type="match status" value="1"/>
</dbReference>
<keyword evidence="6" id="KW-1185">Reference proteome</keyword>
<evidence type="ECO:0000313" key="6">
    <source>
        <dbReference type="Proteomes" id="UP000429595"/>
    </source>
</evidence>
<feature type="binding site" evidence="1">
    <location>
        <position position="65"/>
    </location>
    <ligand>
        <name>ATP</name>
        <dbReference type="ChEBI" id="CHEBI:30616"/>
    </ligand>
</feature>
<sequence>MKQPYQLPFLPLKFDPETELAFYKKVVEASAKLEKLRQKLTYSLVNESFIQLLTLQESVQSTRIEGTQVTFSEMLEDKIDQQSDWKKTEVRNYQNALKLGVETIQTGYPLTERLIRDMHKILMEGARGSTSASGAYRRIQNFIGPTKQMKDASYIPPEPQLMGGYMANLEKYINGNAYTDSEEEESLHPLIKAAIIHAQFESIHPFLDGNGRLGRILIVLYLLQSKLIDSPIFFLSEELEREKFKYYAMLNGVRAIGREEPDWKNWIIFFLDAATRMAEHQYEKLDQAEKLYHKGISKLAQPSTKKVWGALFMNPIATVHQIQEATDLAPATIRKSLAQLMQLQMIFGDDRKRNRRFYQYDLIGIMTDL</sequence>
<feature type="binding site" evidence="3">
    <location>
        <begin position="208"/>
        <end position="215"/>
    </location>
    <ligand>
        <name>ATP</name>
        <dbReference type="ChEBI" id="CHEBI:30616"/>
    </ligand>
</feature>
<dbReference type="Pfam" id="PF13784">
    <property type="entry name" value="Fic_N"/>
    <property type="match status" value="1"/>
</dbReference>
<dbReference type="Pfam" id="PF02661">
    <property type="entry name" value="Fic"/>
    <property type="match status" value="1"/>
</dbReference>
<dbReference type="Gene3D" id="1.10.3290.10">
    <property type="entry name" value="Fido-like domain"/>
    <property type="match status" value="1"/>
</dbReference>
<gene>
    <name evidence="5" type="ORF">F9802_06585</name>
</gene>
<dbReference type="GO" id="GO:0005524">
    <property type="term" value="F:ATP binding"/>
    <property type="evidence" value="ECO:0007669"/>
    <property type="project" value="UniProtKB-KW"/>
</dbReference>
<dbReference type="InterPro" id="IPR026287">
    <property type="entry name" value="SoFic-like"/>
</dbReference>
<evidence type="ECO:0000256" key="1">
    <source>
        <dbReference type="PIRSR" id="PIRSR038925-1"/>
    </source>
</evidence>
<evidence type="ECO:0000256" key="2">
    <source>
        <dbReference type="PIRSR" id="PIRSR640198-1"/>
    </source>
</evidence>
<evidence type="ECO:0000256" key="3">
    <source>
        <dbReference type="PIRSR" id="PIRSR640198-2"/>
    </source>
</evidence>
<feature type="binding site" evidence="1">
    <location>
        <begin position="209"/>
        <end position="215"/>
    </location>
    <ligand>
        <name>ATP</name>
        <dbReference type="ChEBI" id="CHEBI:30616"/>
    </ligand>
</feature>
<dbReference type="Proteomes" id="UP000429595">
    <property type="component" value="Unassembled WGS sequence"/>
</dbReference>
<dbReference type="PANTHER" id="PTHR13504">
    <property type="entry name" value="FIDO DOMAIN-CONTAINING PROTEIN DDB_G0283145"/>
    <property type="match status" value="1"/>
</dbReference>
<name>A0A6I1FKY2_9BACI</name>
<dbReference type="PIRSF" id="PIRSF038925">
    <property type="entry name" value="AMP-prot_trans"/>
    <property type="match status" value="1"/>
</dbReference>
<organism evidence="5 6">
    <name type="scientific">Bacillus aerolatus</name>
    <dbReference type="NCBI Taxonomy" id="2653354"/>
    <lineage>
        <taxon>Bacteria</taxon>
        <taxon>Bacillati</taxon>
        <taxon>Bacillota</taxon>
        <taxon>Bacilli</taxon>
        <taxon>Bacillales</taxon>
        <taxon>Bacillaceae</taxon>
        <taxon>Bacillus</taxon>
    </lineage>
</organism>
<feature type="domain" description="Fido" evidence="4">
    <location>
        <begin position="110"/>
        <end position="272"/>
    </location>
</feature>
<keyword evidence="1" id="KW-0067">ATP-binding</keyword>
<dbReference type="AlphaFoldDB" id="A0A6I1FKY2"/>
<dbReference type="InterPro" id="IPR040198">
    <property type="entry name" value="Fido_containing"/>
</dbReference>
<dbReference type="InterPro" id="IPR036597">
    <property type="entry name" value="Fido-like_dom_sf"/>
</dbReference>
<evidence type="ECO:0000259" key="4">
    <source>
        <dbReference type="PROSITE" id="PS51459"/>
    </source>
</evidence>
<dbReference type="InterPro" id="IPR025758">
    <property type="entry name" value="Fic/DOC_N"/>
</dbReference>
<reference evidence="5 6" key="1">
    <citation type="submission" date="2019-10" db="EMBL/GenBank/DDBJ databases">
        <title>Bacillus aerolatum sp. nov., isolated from bioaerosol of sport playgrounds.</title>
        <authorList>
            <person name="Chen P."/>
            <person name="Zhang G."/>
        </authorList>
    </citation>
    <scope>NUCLEOTIDE SEQUENCE [LARGE SCALE GENOMIC DNA]</scope>
    <source>
        <strain evidence="5 6">CX253</strain>
    </source>
</reference>
<feature type="binding site" evidence="1">
    <location>
        <position position="204"/>
    </location>
    <ligand>
        <name>ATP</name>
        <dbReference type="ChEBI" id="CHEBI:30616"/>
    </ligand>
</feature>
<dbReference type="SUPFAM" id="SSF140931">
    <property type="entry name" value="Fic-like"/>
    <property type="match status" value="1"/>
</dbReference>
<feature type="binding site" evidence="3">
    <location>
        <begin position="246"/>
        <end position="247"/>
    </location>
    <ligand>
        <name>ATP</name>
        <dbReference type="ChEBI" id="CHEBI:30616"/>
    </ligand>
</feature>
<dbReference type="RefSeq" id="WP_152150378.1">
    <property type="nucleotide sequence ID" value="NZ_WEIO01000003.1"/>
</dbReference>
<feature type="active site" evidence="2">
    <location>
        <position position="204"/>
    </location>
</feature>
<feature type="binding site" evidence="1">
    <location>
        <position position="246"/>
    </location>
    <ligand>
        <name>ATP</name>
        <dbReference type="ChEBI" id="CHEBI:30616"/>
    </ligand>
</feature>
<dbReference type="InterPro" id="IPR036390">
    <property type="entry name" value="WH_DNA-bd_sf"/>
</dbReference>
<keyword evidence="1" id="KW-0547">Nucleotide-binding</keyword>
<dbReference type="PROSITE" id="PS51459">
    <property type="entry name" value="FIDO"/>
    <property type="match status" value="1"/>
</dbReference>
<proteinExistence type="predicted"/>
<dbReference type="PANTHER" id="PTHR13504:SF38">
    <property type="entry name" value="FIDO DOMAIN-CONTAINING PROTEIN"/>
    <property type="match status" value="1"/>
</dbReference>